<evidence type="ECO:0000313" key="2">
    <source>
        <dbReference type="Proteomes" id="UP000029737"/>
    </source>
</evidence>
<dbReference type="Proteomes" id="UP000029737">
    <property type="component" value="Unassembled WGS sequence"/>
</dbReference>
<sequence length="91" mass="10475">MLNVESLALRESEIGMPGYPMQGPEFIRIPRDQWAVQQCPLHTFPCRIQIDSSSGNMVCPRTHQPCDHRHEGASRNVYCPNVRRRFRPCAP</sequence>
<comment type="caution">
    <text evidence="1">The sequence shown here is derived from an EMBL/GenBank/DDBJ whole genome shotgun (WGS) entry which is preliminary data.</text>
</comment>
<gene>
    <name evidence="1" type="ORF">IL38_24320</name>
</gene>
<dbReference type="EMBL" id="JPMV01000054">
    <property type="protein sequence ID" value="KGI79303.1"/>
    <property type="molecule type" value="Genomic_DNA"/>
</dbReference>
<accession>A0ABR4WYK5</accession>
<keyword evidence="2" id="KW-1185">Reference proteome</keyword>
<organism evidence="1 2">
    <name type="scientific">Actinopolyspora erythraea</name>
    <dbReference type="NCBI Taxonomy" id="414996"/>
    <lineage>
        <taxon>Bacteria</taxon>
        <taxon>Bacillati</taxon>
        <taxon>Actinomycetota</taxon>
        <taxon>Actinomycetes</taxon>
        <taxon>Actinopolysporales</taxon>
        <taxon>Actinopolysporaceae</taxon>
        <taxon>Actinopolyspora</taxon>
    </lineage>
</organism>
<reference evidence="1 2" key="1">
    <citation type="journal article" date="2014" name="PLoS ONE">
        <title>Identification and Characterization of a New Erythromycin Biosynthetic Gene Cluster in Actinopolyspora erythraea YIM90600, a Novel Erythronolide-Producing Halophilic Actinomycete Isolated from Salt Field.</title>
        <authorList>
            <person name="Chen D."/>
            <person name="Feng J."/>
            <person name="Huang L."/>
            <person name="Zhang Q."/>
            <person name="Wu J."/>
            <person name="Zhu X."/>
            <person name="Duan Y."/>
            <person name="Xu Z."/>
        </authorList>
    </citation>
    <scope>NUCLEOTIDE SEQUENCE [LARGE SCALE GENOMIC DNA]</scope>
    <source>
        <strain evidence="1 2">YIM90600</strain>
    </source>
</reference>
<proteinExistence type="predicted"/>
<name>A0ABR4WYK5_9ACTN</name>
<evidence type="ECO:0000313" key="1">
    <source>
        <dbReference type="EMBL" id="KGI79303.1"/>
    </source>
</evidence>
<protein>
    <submittedName>
        <fullName evidence="1">Uncharacterized protein</fullName>
    </submittedName>
</protein>